<dbReference type="EMBL" id="JAKOAV010000001">
    <property type="protein sequence ID" value="MDF9406786.1"/>
    <property type="molecule type" value="Genomic_DNA"/>
</dbReference>
<dbReference type="InterPro" id="IPR007160">
    <property type="entry name" value="DUF362"/>
</dbReference>
<dbReference type="Pfam" id="PF04015">
    <property type="entry name" value="DUF362"/>
    <property type="match status" value="2"/>
</dbReference>
<dbReference type="AlphaFoldDB" id="A0A9X4GZX6"/>
<sequence length="500" mass="56630">MREQIAVGVTIPAYNNEAPYHPYVSYPEVPFSETSKYPNFPYHLLRQLFLKLGLDKEHYGTPHWNPLGAIIRLGQTVLIKPNFVLSSNLSGGDLFAVVTHPSIIRALIDYIYIALKGTGRIIVADAPQMDCDWEQLMAAQRLDTIQTFYRRKFSFEIELYDLRNFALIDPSKPAYSENRKELPGDPQGSVIINLGRESEFYGLPSENYYGADYNRNETIRHHQGEIHEYCVSETVLSADVIISVPKMKVHKKVGVTLNLKGLVGINTNKNYLIHYRVGTAGEGGDQLPNNLKADDLLLIKIQRWLYDHALAKQNKMGDSMYKWVLSLYRFFIKPFMHVDNSIAMYDGGNWHGNDTAWRMTADLAKILFFADSQGNLCDKIQRNFFCVVDGIAGGENNGPLAPDVKRCGCLVAGRNPLAVDLVTARLMGFDIKKIKQFSMIFKEGSKILPCSAEDINIILNGLIIKGRHFFDDHWDDPVFGFKPHPGWTGHIEISQDRLGR</sequence>
<proteinExistence type="predicted"/>
<feature type="domain" description="DUF362" evidence="1">
    <location>
        <begin position="77"/>
        <end position="142"/>
    </location>
</feature>
<accession>A0A9X4GZX6</accession>
<keyword evidence="3" id="KW-1185">Reference proteome</keyword>
<evidence type="ECO:0000259" key="1">
    <source>
        <dbReference type="Pfam" id="PF04015"/>
    </source>
</evidence>
<name>A0A9X4GZX6_9FIRM</name>
<feature type="domain" description="DUF362" evidence="1">
    <location>
        <begin position="209"/>
        <end position="424"/>
    </location>
</feature>
<comment type="caution">
    <text evidence="2">The sequence shown here is derived from an EMBL/GenBank/DDBJ whole genome shotgun (WGS) entry which is preliminary data.</text>
</comment>
<evidence type="ECO:0000313" key="3">
    <source>
        <dbReference type="Proteomes" id="UP001154312"/>
    </source>
</evidence>
<reference evidence="2" key="1">
    <citation type="submission" date="2022-02" db="EMBL/GenBank/DDBJ databases">
        <authorList>
            <person name="Leng L."/>
        </authorList>
    </citation>
    <scope>NUCLEOTIDE SEQUENCE</scope>
    <source>
        <strain evidence="2">JI</strain>
    </source>
</reference>
<gene>
    <name evidence="2" type="ORF">L7E55_00175</name>
</gene>
<dbReference type="RefSeq" id="WP_277441931.1">
    <property type="nucleotide sequence ID" value="NZ_JAKOAV010000001.1"/>
</dbReference>
<dbReference type="Proteomes" id="UP001154312">
    <property type="component" value="Unassembled WGS sequence"/>
</dbReference>
<protein>
    <submittedName>
        <fullName evidence="2">DUF362 domain-containing protein</fullName>
    </submittedName>
</protein>
<organism evidence="2 3">
    <name type="scientific">Pelotomaculum isophthalicicum JI</name>
    <dbReference type="NCBI Taxonomy" id="947010"/>
    <lineage>
        <taxon>Bacteria</taxon>
        <taxon>Bacillati</taxon>
        <taxon>Bacillota</taxon>
        <taxon>Clostridia</taxon>
        <taxon>Eubacteriales</taxon>
        <taxon>Desulfotomaculaceae</taxon>
        <taxon>Pelotomaculum</taxon>
    </lineage>
</organism>
<evidence type="ECO:0000313" key="2">
    <source>
        <dbReference type="EMBL" id="MDF9406786.1"/>
    </source>
</evidence>